<feature type="domain" description="Lysozyme inhibitor LprI-like N-terminal" evidence="2">
    <location>
        <begin position="24"/>
        <end position="94"/>
    </location>
</feature>
<organism evidence="3 4">
    <name type="scientific">Desulfonema limicola</name>
    <dbReference type="NCBI Taxonomy" id="45656"/>
    <lineage>
        <taxon>Bacteria</taxon>
        <taxon>Pseudomonadati</taxon>
        <taxon>Thermodesulfobacteriota</taxon>
        <taxon>Desulfobacteria</taxon>
        <taxon>Desulfobacterales</taxon>
        <taxon>Desulfococcaceae</taxon>
        <taxon>Desulfonema</taxon>
    </lineage>
</organism>
<dbReference type="AlphaFoldDB" id="A0A975B8P6"/>
<dbReference type="Gene3D" id="1.20.1270.180">
    <property type="match status" value="1"/>
</dbReference>
<dbReference type="EMBL" id="CP061799">
    <property type="protein sequence ID" value="QTA80857.1"/>
    <property type="molecule type" value="Genomic_DNA"/>
</dbReference>
<gene>
    <name evidence="3" type="ORF">dnl_31700</name>
</gene>
<dbReference type="PANTHER" id="PTHR37549:SF1">
    <property type="entry name" value="LIPOPROTEIN LPRI"/>
    <property type="match status" value="1"/>
</dbReference>
<evidence type="ECO:0000313" key="3">
    <source>
        <dbReference type="EMBL" id="QTA80857.1"/>
    </source>
</evidence>
<proteinExistence type="predicted"/>
<keyword evidence="1" id="KW-0732">Signal</keyword>
<dbReference type="GO" id="GO:0005576">
    <property type="term" value="C:extracellular region"/>
    <property type="evidence" value="ECO:0007669"/>
    <property type="project" value="TreeGrafter"/>
</dbReference>
<dbReference type="RefSeq" id="WP_207692423.1">
    <property type="nucleotide sequence ID" value="NZ_CP061799.1"/>
</dbReference>
<dbReference type="KEGG" id="dli:dnl_31700"/>
<dbReference type="InterPro" id="IPR009739">
    <property type="entry name" value="LprI-like_N"/>
</dbReference>
<evidence type="ECO:0000256" key="1">
    <source>
        <dbReference type="SAM" id="SignalP"/>
    </source>
</evidence>
<dbReference type="InterPro" id="IPR052755">
    <property type="entry name" value="Lysozyme_Inhibitor_LprI"/>
</dbReference>
<name>A0A975B8P6_9BACT</name>
<dbReference type="PANTHER" id="PTHR37549">
    <property type="entry name" value="LIPOPROTEIN LPRI"/>
    <property type="match status" value="1"/>
</dbReference>
<reference evidence="3" key="1">
    <citation type="journal article" date="2021" name="Microb. Physiol.">
        <title>Proteogenomic Insights into the Physiology of Marine, Sulfate-Reducing, Filamentous Desulfonema limicola and Desulfonema magnum.</title>
        <authorList>
            <person name="Schnaars V."/>
            <person name="Wohlbrand L."/>
            <person name="Scheve S."/>
            <person name="Hinrichs C."/>
            <person name="Reinhardt R."/>
            <person name="Rabus R."/>
        </authorList>
    </citation>
    <scope>NUCLEOTIDE SEQUENCE</scope>
    <source>
        <strain evidence="3">5ac10</strain>
    </source>
</reference>
<keyword evidence="4" id="KW-1185">Reference proteome</keyword>
<evidence type="ECO:0000259" key="2">
    <source>
        <dbReference type="Pfam" id="PF07007"/>
    </source>
</evidence>
<feature type="signal peptide" evidence="1">
    <location>
        <begin position="1"/>
        <end position="19"/>
    </location>
</feature>
<sequence>MKHYIIFISLIFLTSISYAASFDCNKASTFIEKAICSESELSKLDDLLGKSYKKALIETANKKKLKSDQRNWLFNIRNKCQDSDCLKKVYTERISTINKLINNNDSFWSGVWNRVSNSIHENGEFSISEVTSNGFNFTLNVYSGANVGGIEGTALFIDNYAVYKDSEYNCKLEFRIKNQCIEIKSENCTSYSGIGVYFDGIYCKGQNKNMTSENYFIELGIFNNKTELNSFKQLVGKSYNLFENSFHLIFEDEDIDYINATVFTGGVRGLYTISEGIIMKCPNGMLYAAVIDDDIVRFYSNDPKFSNSIPKTINKWRERFNEKKVLIMFHIANH</sequence>
<accession>A0A975B8P6</accession>
<dbReference type="Proteomes" id="UP000663720">
    <property type="component" value="Chromosome"/>
</dbReference>
<evidence type="ECO:0000313" key="4">
    <source>
        <dbReference type="Proteomes" id="UP000663720"/>
    </source>
</evidence>
<protein>
    <submittedName>
        <fullName evidence="3">Lysozyme inhibitor N-terminal domain-containing protein</fullName>
    </submittedName>
</protein>
<dbReference type="Pfam" id="PF07007">
    <property type="entry name" value="LprI"/>
    <property type="match status" value="1"/>
</dbReference>
<feature type="chain" id="PRO_5037501791" evidence="1">
    <location>
        <begin position="20"/>
        <end position="334"/>
    </location>
</feature>